<reference evidence="2" key="1">
    <citation type="submission" date="2020-08" db="EMBL/GenBank/DDBJ databases">
        <title>Multicomponent nature underlies the extraordinary mechanical properties of spider dragline silk.</title>
        <authorList>
            <person name="Kono N."/>
            <person name="Nakamura H."/>
            <person name="Mori M."/>
            <person name="Yoshida Y."/>
            <person name="Ohtoshi R."/>
            <person name="Malay A.D."/>
            <person name="Moran D.A.P."/>
            <person name="Tomita M."/>
            <person name="Numata K."/>
            <person name="Arakawa K."/>
        </authorList>
    </citation>
    <scope>NUCLEOTIDE SEQUENCE</scope>
</reference>
<organism evidence="2 3">
    <name type="scientific">Trichonephila clavipes</name>
    <name type="common">Golden silk orbweaver</name>
    <name type="synonym">Nephila clavipes</name>
    <dbReference type="NCBI Taxonomy" id="2585209"/>
    <lineage>
        <taxon>Eukaryota</taxon>
        <taxon>Metazoa</taxon>
        <taxon>Ecdysozoa</taxon>
        <taxon>Arthropoda</taxon>
        <taxon>Chelicerata</taxon>
        <taxon>Arachnida</taxon>
        <taxon>Araneae</taxon>
        <taxon>Araneomorphae</taxon>
        <taxon>Entelegynae</taxon>
        <taxon>Araneoidea</taxon>
        <taxon>Nephilidae</taxon>
        <taxon>Trichonephila</taxon>
    </lineage>
</organism>
<name>A0A8X6W3L8_TRICX</name>
<accession>A0A8X6W3L8</accession>
<protein>
    <submittedName>
        <fullName evidence="2">Uncharacterized protein</fullName>
    </submittedName>
</protein>
<proteinExistence type="predicted"/>
<evidence type="ECO:0000313" key="3">
    <source>
        <dbReference type="Proteomes" id="UP000887159"/>
    </source>
</evidence>
<sequence length="182" mass="21024">MSPEKETPASFFRSEQRYLPKKSSLVPWGTPKTAPLEVKQTVTPPVPSTRRGDLTRGLAQNNTSHTCLIIKTRHDLRHGKEEEGTAELERERERRGEKKARRNDRGERQKLFLNRQLLKAQPVFMIEIDTNSLRVGREEGEHQSERRGSRRVISLDVSRVPRTRRGGIKREDWLTGLISNHA</sequence>
<dbReference type="EMBL" id="BMAU01021379">
    <property type="protein sequence ID" value="GFY27161.1"/>
    <property type="molecule type" value="Genomic_DNA"/>
</dbReference>
<evidence type="ECO:0000256" key="1">
    <source>
        <dbReference type="SAM" id="MobiDB-lite"/>
    </source>
</evidence>
<comment type="caution">
    <text evidence="2">The sequence shown here is derived from an EMBL/GenBank/DDBJ whole genome shotgun (WGS) entry which is preliminary data.</text>
</comment>
<feature type="region of interest" description="Disordered" evidence="1">
    <location>
        <begin position="76"/>
        <end position="107"/>
    </location>
</feature>
<gene>
    <name evidence="2" type="ORF">TNCV_2067821</name>
</gene>
<evidence type="ECO:0000313" key="2">
    <source>
        <dbReference type="EMBL" id="GFY27161.1"/>
    </source>
</evidence>
<dbReference type="Proteomes" id="UP000887159">
    <property type="component" value="Unassembled WGS sequence"/>
</dbReference>
<dbReference type="AlphaFoldDB" id="A0A8X6W3L8"/>
<keyword evidence="3" id="KW-1185">Reference proteome</keyword>
<feature type="compositionally biased region" description="Basic and acidic residues" evidence="1">
    <location>
        <begin position="78"/>
        <end position="96"/>
    </location>
</feature>